<dbReference type="Proteomes" id="UP000887565">
    <property type="component" value="Unplaced"/>
</dbReference>
<protein>
    <submittedName>
        <fullName evidence="4">Beta-lactamase-related domain-containing protein</fullName>
    </submittedName>
</protein>
<accession>A0A915HRW0</accession>
<organism evidence="3 4">
    <name type="scientific">Romanomermis culicivorax</name>
    <name type="common">Nematode worm</name>
    <dbReference type="NCBI Taxonomy" id="13658"/>
    <lineage>
        <taxon>Eukaryota</taxon>
        <taxon>Metazoa</taxon>
        <taxon>Ecdysozoa</taxon>
        <taxon>Nematoda</taxon>
        <taxon>Enoplea</taxon>
        <taxon>Dorylaimia</taxon>
        <taxon>Mermithida</taxon>
        <taxon>Mermithoidea</taxon>
        <taxon>Mermithidae</taxon>
        <taxon>Romanomermis</taxon>
    </lineage>
</organism>
<dbReference type="Pfam" id="PF00144">
    <property type="entry name" value="Beta-lactamase"/>
    <property type="match status" value="1"/>
</dbReference>
<feature type="signal peptide" evidence="1">
    <location>
        <begin position="1"/>
        <end position="20"/>
    </location>
</feature>
<dbReference type="InterPro" id="IPR012338">
    <property type="entry name" value="Beta-lactam/transpept-like"/>
</dbReference>
<dbReference type="GO" id="GO:0006508">
    <property type="term" value="P:proteolysis"/>
    <property type="evidence" value="ECO:0007669"/>
    <property type="project" value="TreeGrafter"/>
</dbReference>
<dbReference type="Gene3D" id="3.40.710.10">
    <property type="entry name" value="DD-peptidase/beta-lactamase superfamily"/>
    <property type="match status" value="1"/>
</dbReference>
<evidence type="ECO:0000313" key="4">
    <source>
        <dbReference type="WBParaSite" id="nRc.2.0.1.t04266-RA"/>
    </source>
</evidence>
<dbReference type="AlphaFoldDB" id="A0A915HRW0"/>
<evidence type="ECO:0000259" key="2">
    <source>
        <dbReference type="Pfam" id="PF00144"/>
    </source>
</evidence>
<dbReference type="PANTHER" id="PTHR46520:SF1">
    <property type="entry name" value="SERINE BETA-LACTAMASE-LIKE PROTEIN LACTB, MITOCHONDRIAL"/>
    <property type="match status" value="1"/>
</dbReference>
<dbReference type="GO" id="GO:0019216">
    <property type="term" value="P:regulation of lipid metabolic process"/>
    <property type="evidence" value="ECO:0007669"/>
    <property type="project" value="TreeGrafter"/>
</dbReference>
<name>A0A915HRW0_ROMCU</name>
<keyword evidence="3" id="KW-1185">Reference proteome</keyword>
<proteinExistence type="predicted"/>
<evidence type="ECO:0000256" key="1">
    <source>
        <dbReference type="SAM" id="SignalP"/>
    </source>
</evidence>
<reference evidence="4" key="1">
    <citation type="submission" date="2022-11" db="UniProtKB">
        <authorList>
            <consortium name="WormBaseParasite"/>
        </authorList>
    </citation>
    <scope>IDENTIFICATION</scope>
</reference>
<evidence type="ECO:0000313" key="3">
    <source>
        <dbReference type="Proteomes" id="UP000887565"/>
    </source>
</evidence>
<sequence length="403" mass="46006">MMRFFLYLSIFLQKTTMLLSTVGFGYSDVENLTPCTTETVMRIASISKPMTMTLAAKFMGQKILNLDDRVQNYVDYFPEKYFKGEKVDITTRHLVSHVSGIRGYAKADSQKSEKEIKQEHTICQKCKTKKKKKERGLDSDEYYLNREFKSVKDSLMLFQNDDLLCKPGDEFHYSSHAWTLISAVLEGCVEKSSGQKGVKFENLIRSMFKEFGLNETYLDENSPLITNRAKYYRRDKRGRLYNVPSVNNSYKWAGGGYLSNVEDLLKFSSILSQIFSRNLTILGLNRHILKEIWTPRVRTSSAQYAMGWFVERWPSSSTNNRDFLTTTVQTGDEKLDNFRTLDAGEFYVYHSGGAIGASSFLLIKPASADVDNSSVAVVILTNLHECGGLHKLATDLCALFLEW</sequence>
<keyword evidence="1" id="KW-0732">Signal</keyword>
<feature type="chain" id="PRO_5038054356" evidence="1">
    <location>
        <begin position="21"/>
        <end position="403"/>
    </location>
</feature>
<feature type="domain" description="Beta-lactamase-related" evidence="2">
    <location>
        <begin position="22"/>
        <end position="383"/>
    </location>
</feature>
<dbReference type="OMA" id="GLENTPW"/>
<dbReference type="InterPro" id="IPR052794">
    <property type="entry name" value="Mito_Ser_Protease_LACTB"/>
</dbReference>
<dbReference type="WBParaSite" id="nRc.2.0.1.t04266-RA">
    <property type="protein sequence ID" value="nRc.2.0.1.t04266-RA"/>
    <property type="gene ID" value="nRc.2.0.1.g04266"/>
</dbReference>
<dbReference type="PANTHER" id="PTHR46520">
    <property type="entry name" value="SERINE BETA-LACTAMASE-LIKE PROTEIN LACTB, MITOCHONDRIAL"/>
    <property type="match status" value="1"/>
</dbReference>
<dbReference type="InterPro" id="IPR001466">
    <property type="entry name" value="Beta-lactam-related"/>
</dbReference>
<dbReference type="GO" id="GO:0008233">
    <property type="term" value="F:peptidase activity"/>
    <property type="evidence" value="ECO:0007669"/>
    <property type="project" value="TreeGrafter"/>
</dbReference>
<dbReference type="SUPFAM" id="SSF56601">
    <property type="entry name" value="beta-lactamase/transpeptidase-like"/>
    <property type="match status" value="1"/>
</dbReference>
<dbReference type="GO" id="GO:0005739">
    <property type="term" value="C:mitochondrion"/>
    <property type="evidence" value="ECO:0007669"/>
    <property type="project" value="TreeGrafter"/>
</dbReference>